<dbReference type="Proteomes" id="UP001066276">
    <property type="component" value="Chromosome 8"/>
</dbReference>
<accession>A0AAV7NHJ4</accession>
<protein>
    <submittedName>
        <fullName evidence="1">Uncharacterized protein</fullName>
    </submittedName>
</protein>
<name>A0AAV7NHJ4_PLEWA</name>
<evidence type="ECO:0000313" key="2">
    <source>
        <dbReference type="Proteomes" id="UP001066276"/>
    </source>
</evidence>
<dbReference type="AlphaFoldDB" id="A0AAV7NHJ4"/>
<reference evidence="1" key="1">
    <citation type="journal article" date="2022" name="bioRxiv">
        <title>Sequencing and chromosome-scale assembly of the giantPleurodeles waltlgenome.</title>
        <authorList>
            <person name="Brown T."/>
            <person name="Elewa A."/>
            <person name="Iarovenko S."/>
            <person name="Subramanian E."/>
            <person name="Araus A.J."/>
            <person name="Petzold A."/>
            <person name="Susuki M."/>
            <person name="Suzuki K.-i.T."/>
            <person name="Hayashi T."/>
            <person name="Toyoda A."/>
            <person name="Oliveira C."/>
            <person name="Osipova E."/>
            <person name="Leigh N.D."/>
            <person name="Simon A."/>
            <person name="Yun M.H."/>
        </authorList>
    </citation>
    <scope>NUCLEOTIDE SEQUENCE</scope>
    <source>
        <strain evidence="1">20211129_DDA</strain>
        <tissue evidence="1">Liver</tissue>
    </source>
</reference>
<organism evidence="1 2">
    <name type="scientific">Pleurodeles waltl</name>
    <name type="common">Iberian ribbed newt</name>
    <dbReference type="NCBI Taxonomy" id="8319"/>
    <lineage>
        <taxon>Eukaryota</taxon>
        <taxon>Metazoa</taxon>
        <taxon>Chordata</taxon>
        <taxon>Craniata</taxon>
        <taxon>Vertebrata</taxon>
        <taxon>Euteleostomi</taxon>
        <taxon>Amphibia</taxon>
        <taxon>Batrachia</taxon>
        <taxon>Caudata</taxon>
        <taxon>Salamandroidea</taxon>
        <taxon>Salamandridae</taxon>
        <taxon>Pleurodelinae</taxon>
        <taxon>Pleurodeles</taxon>
    </lineage>
</organism>
<dbReference type="PANTHER" id="PTHR11505">
    <property type="entry name" value="L1 TRANSPOSABLE ELEMENT-RELATED"/>
    <property type="match status" value="1"/>
</dbReference>
<evidence type="ECO:0000313" key="1">
    <source>
        <dbReference type="EMBL" id="KAJ1115530.1"/>
    </source>
</evidence>
<proteinExistence type="predicted"/>
<dbReference type="EMBL" id="JANPWB010000012">
    <property type="protein sequence ID" value="KAJ1115530.1"/>
    <property type="molecule type" value="Genomic_DNA"/>
</dbReference>
<comment type="caution">
    <text evidence="1">The sequence shown here is derived from an EMBL/GenBank/DDBJ whole genome shotgun (WGS) entry which is preliminary data.</text>
</comment>
<dbReference type="Gene3D" id="3.30.70.1820">
    <property type="entry name" value="L1 transposable element, RRM domain"/>
    <property type="match status" value="1"/>
</dbReference>
<gene>
    <name evidence="1" type="ORF">NDU88_003754</name>
</gene>
<keyword evidence="2" id="KW-1185">Reference proteome</keyword>
<sequence>MAEKHTRQILFSEAIYQPCSMASPATPMTSGPTASVNDADLDTATERILQEIAAVGHRLEAMDSKIMDLSTVSHSIRSDFASFHEKVTNLDHCLTEVEGQLTVLLECDSELHLFHAKLTDLEDRSQRDNVCFFGVPERKEGTDIRAYLKDLLLELTGPTYSLALEFQRAHRISLIHKADLGKSHPVIAYFLPDKQARQVITAVRAYCPNRMEGSDIRMAEDFFRKTNENRRAFLALRPQLRDMNIKFGLFEPACMWIMQDGISRDLFMPAALSSF</sequence>
<dbReference type="InterPro" id="IPR004244">
    <property type="entry name" value="Transposase_22"/>
</dbReference>